<gene>
    <name evidence="1" type="ORF">METZ01_LOCUS231166</name>
</gene>
<feature type="non-terminal residue" evidence="1">
    <location>
        <position position="380"/>
    </location>
</feature>
<accession>A0A382GTW1</accession>
<sequence>MSIQRPSLFAVLILGIFPHSALGQTTQWISLGSPAEDRIRARQVMGQATTEGYLLRTASVLSTPLDSVQVPIGQGVRWRFEVLPVESHAVWNSDIPFSMNDGALWAGRGVNQLHRIGFRTTYRALQVVFAPELTHSQNRPFPIFEGADPERSRFSSPWYVGRTSADLPLRFGDQSLTAFNFGQSSVTVAYRGLSGGLSNESMWWGPSVRNALVVSNHAQGIPQVFVRTNRPIDTSLGTLEGRIIVGTLTESLFFDKVLNNDRRSVSGGVITLTTPFDPNLTFGIERLVVRPVEALTSLPGRAADLLTQWDELVCVRPPQVVGEGCNPRSDHLTAVFGRWIFPESGFEMYAEWSRTEMPGSVREWLTTPHHTQGYTIGLQW</sequence>
<name>A0A382GTW1_9ZZZZ</name>
<dbReference type="AlphaFoldDB" id="A0A382GTW1"/>
<dbReference type="EMBL" id="UINC01057310">
    <property type="protein sequence ID" value="SVB78312.1"/>
    <property type="molecule type" value="Genomic_DNA"/>
</dbReference>
<organism evidence="1">
    <name type="scientific">marine metagenome</name>
    <dbReference type="NCBI Taxonomy" id="408172"/>
    <lineage>
        <taxon>unclassified sequences</taxon>
        <taxon>metagenomes</taxon>
        <taxon>ecological metagenomes</taxon>
    </lineage>
</organism>
<evidence type="ECO:0000313" key="1">
    <source>
        <dbReference type="EMBL" id="SVB78312.1"/>
    </source>
</evidence>
<proteinExistence type="predicted"/>
<protein>
    <submittedName>
        <fullName evidence="1">Uncharacterized protein</fullName>
    </submittedName>
</protein>
<dbReference type="Gene3D" id="2.40.160.130">
    <property type="entry name" value="Capsule assembly protein Wzi"/>
    <property type="match status" value="1"/>
</dbReference>
<reference evidence="1" key="1">
    <citation type="submission" date="2018-05" db="EMBL/GenBank/DDBJ databases">
        <authorList>
            <person name="Lanie J.A."/>
            <person name="Ng W.-L."/>
            <person name="Kazmierczak K.M."/>
            <person name="Andrzejewski T.M."/>
            <person name="Davidsen T.M."/>
            <person name="Wayne K.J."/>
            <person name="Tettelin H."/>
            <person name="Glass J.I."/>
            <person name="Rusch D."/>
            <person name="Podicherti R."/>
            <person name="Tsui H.-C.T."/>
            <person name="Winkler M.E."/>
        </authorList>
    </citation>
    <scope>NUCLEOTIDE SEQUENCE</scope>
</reference>
<dbReference type="InterPro" id="IPR038636">
    <property type="entry name" value="Wzi_sf"/>
</dbReference>